<organism evidence="1 2">
    <name type="scientific">Araneus ventricosus</name>
    <name type="common">Orbweaver spider</name>
    <name type="synonym">Epeira ventricosa</name>
    <dbReference type="NCBI Taxonomy" id="182803"/>
    <lineage>
        <taxon>Eukaryota</taxon>
        <taxon>Metazoa</taxon>
        <taxon>Ecdysozoa</taxon>
        <taxon>Arthropoda</taxon>
        <taxon>Chelicerata</taxon>
        <taxon>Arachnida</taxon>
        <taxon>Araneae</taxon>
        <taxon>Araneomorphae</taxon>
        <taxon>Entelegynae</taxon>
        <taxon>Araneoidea</taxon>
        <taxon>Araneidae</taxon>
        <taxon>Araneus</taxon>
    </lineage>
</organism>
<proteinExistence type="predicted"/>
<dbReference type="Proteomes" id="UP000499080">
    <property type="component" value="Unassembled WGS sequence"/>
</dbReference>
<sequence>MIFTKPKFNQIPTFIKIFKLKFSNRKYDLVIDNEEGIWAGGLGLWHTQVLGRPDESLSPRLEHFYGSLFQSSPTYSAGIYLAICEVSKLIADSTLQLAFLRDQQGVIYWSFSAGFLDILSATPSPRQGRVIRNSLLVAYWAIQRAAYTAR</sequence>
<dbReference type="AlphaFoldDB" id="A0A4Y2S9K0"/>
<gene>
    <name evidence="1" type="ORF">AVEN_115832_1</name>
</gene>
<protein>
    <submittedName>
        <fullName evidence="1">Uncharacterized protein</fullName>
    </submittedName>
</protein>
<evidence type="ECO:0000313" key="2">
    <source>
        <dbReference type="Proteomes" id="UP000499080"/>
    </source>
</evidence>
<accession>A0A4Y2S9K0</accession>
<dbReference type="EMBL" id="BGPR01020167">
    <property type="protein sequence ID" value="GBN83979.1"/>
    <property type="molecule type" value="Genomic_DNA"/>
</dbReference>
<keyword evidence="2" id="KW-1185">Reference proteome</keyword>
<evidence type="ECO:0000313" key="1">
    <source>
        <dbReference type="EMBL" id="GBN83979.1"/>
    </source>
</evidence>
<comment type="caution">
    <text evidence="1">The sequence shown here is derived from an EMBL/GenBank/DDBJ whole genome shotgun (WGS) entry which is preliminary data.</text>
</comment>
<reference evidence="1 2" key="1">
    <citation type="journal article" date="2019" name="Sci. Rep.">
        <title>Orb-weaving spider Araneus ventricosus genome elucidates the spidroin gene catalogue.</title>
        <authorList>
            <person name="Kono N."/>
            <person name="Nakamura H."/>
            <person name="Ohtoshi R."/>
            <person name="Moran D.A.P."/>
            <person name="Shinohara A."/>
            <person name="Yoshida Y."/>
            <person name="Fujiwara M."/>
            <person name="Mori M."/>
            <person name="Tomita M."/>
            <person name="Arakawa K."/>
        </authorList>
    </citation>
    <scope>NUCLEOTIDE SEQUENCE [LARGE SCALE GENOMIC DNA]</scope>
</reference>
<name>A0A4Y2S9K0_ARAVE</name>